<evidence type="ECO:0000313" key="2">
    <source>
        <dbReference type="EMBL" id="SEB95731.1"/>
    </source>
</evidence>
<dbReference type="PANTHER" id="PTHR30050:SF5">
    <property type="entry name" value="DNAA REGULATORY INACTIVATOR HDA"/>
    <property type="match status" value="1"/>
</dbReference>
<dbReference type="SMART" id="SM00760">
    <property type="entry name" value="Bac_DnaA_C"/>
    <property type="match status" value="1"/>
</dbReference>
<dbReference type="GO" id="GO:0006270">
    <property type="term" value="P:DNA replication initiation"/>
    <property type="evidence" value="ECO:0007669"/>
    <property type="project" value="InterPro"/>
</dbReference>
<dbReference type="SUPFAM" id="SSF48295">
    <property type="entry name" value="TrpR-like"/>
    <property type="match status" value="1"/>
</dbReference>
<feature type="domain" description="Chromosomal replication initiator DnaA C-terminal" evidence="1">
    <location>
        <begin position="103"/>
        <end position="172"/>
    </location>
</feature>
<organism evidence="2 3">
    <name type="scientific">Bradyrhizobium erythrophlei</name>
    <dbReference type="NCBI Taxonomy" id="1437360"/>
    <lineage>
        <taxon>Bacteria</taxon>
        <taxon>Pseudomonadati</taxon>
        <taxon>Pseudomonadota</taxon>
        <taxon>Alphaproteobacteria</taxon>
        <taxon>Hyphomicrobiales</taxon>
        <taxon>Nitrobacteraceae</taxon>
        <taxon>Bradyrhizobium</taxon>
    </lineage>
</organism>
<dbReference type="AlphaFoldDB" id="A0A1H4NKJ0"/>
<dbReference type="GO" id="GO:0003688">
    <property type="term" value="F:DNA replication origin binding"/>
    <property type="evidence" value="ECO:0007669"/>
    <property type="project" value="TreeGrafter"/>
</dbReference>
<dbReference type="Proteomes" id="UP000198992">
    <property type="component" value="Unassembled WGS sequence"/>
</dbReference>
<dbReference type="OrthoDB" id="9807019at2"/>
<gene>
    <name evidence="2" type="ORF">SAMN05444164_0657</name>
</gene>
<name>A0A1H4NKJ0_9BRAD</name>
<dbReference type="GO" id="GO:0005524">
    <property type="term" value="F:ATP binding"/>
    <property type="evidence" value="ECO:0007669"/>
    <property type="project" value="InterPro"/>
</dbReference>
<sequence length="195" mass="21798">MNLATLEFHTAADMTAHYRAVRARLPVAIPQWRRDLLALPQPGVLMLPVTTSFATVEDIVPSQSHRAPAEVARLSAEAERVAVRRSIARYFALLGRLSRTERRIGVVKLAVGHAFKVSQDGFTHHSRRHGVTRIRQIAMCLGKMLTPTSHNEIGRSFGGRDHTTVLHAYRKFLPLVTDVLAEMYDGQSCPIEVEQ</sequence>
<evidence type="ECO:0000259" key="1">
    <source>
        <dbReference type="SMART" id="SM00760"/>
    </source>
</evidence>
<dbReference type="CDD" id="cd06571">
    <property type="entry name" value="Bac_DnaA_C"/>
    <property type="match status" value="1"/>
</dbReference>
<proteinExistence type="predicted"/>
<dbReference type="Pfam" id="PF08299">
    <property type="entry name" value="Bac_DnaA_C"/>
    <property type="match status" value="1"/>
</dbReference>
<dbReference type="Gene3D" id="1.10.1750.10">
    <property type="match status" value="1"/>
</dbReference>
<evidence type="ECO:0000313" key="3">
    <source>
        <dbReference type="Proteomes" id="UP000198992"/>
    </source>
</evidence>
<protein>
    <submittedName>
        <fullName evidence="2">DnaA protein helix-turn-helix</fullName>
    </submittedName>
</protein>
<dbReference type="RefSeq" id="WP_092114189.1">
    <property type="nucleotide sequence ID" value="NZ_FNTH01000001.1"/>
</dbReference>
<dbReference type="InterPro" id="IPR013159">
    <property type="entry name" value="DnaA_C"/>
</dbReference>
<reference evidence="2 3" key="1">
    <citation type="submission" date="2016-10" db="EMBL/GenBank/DDBJ databases">
        <authorList>
            <person name="de Groot N.N."/>
        </authorList>
    </citation>
    <scope>NUCLEOTIDE SEQUENCE [LARGE SCALE GENOMIC DNA]</scope>
    <source>
        <strain evidence="2 3">MT12</strain>
    </source>
</reference>
<dbReference type="GO" id="GO:0005886">
    <property type="term" value="C:plasma membrane"/>
    <property type="evidence" value="ECO:0007669"/>
    <property type="project" value="TreeGrafter"/>
</dbReference>
<dbReference type="GO" id="GO:0006275">
    <property type="term" value="P:regulation of DNA replication"/>
    <property type="evidence" value="ECO:0007669"/>
    <property type="project" value="InterPro"/>
</dbReference>
<accession>A0A1H4NKJ0</accession>
<dbReference type="InterPro" id="IPR010921">
    <property type="entry name" value="Trp_repressor/repl_initiator"/>
</dbReference>
<dbReference type="PANTHER" id="PTHR30050">
    <property type="entry name" value="CHROMOSOMAL REPLICATION INITIATOR PROTEIN DNAA"/>
    <property type="match status" value="1"/>
</dbReference>
<dbReference type="EMBL" id="FNTH01000001">
    <property type="protein sequence ID" value="SEB95731.1"/>
    <property type="molecule type" value="Genomic_DNA"/>
</dbReference>